<dbReference type="Pfam" id="PF13499">
    <property type="entry name" value="EF-hand_7"/>
    <property type="match status" value="1"/>
</dbReference>
<feature type="region of interest" description="Disordered" evidence="5">
    <location>
        <begin position="1"/>
        <end position="45"/>
    </location>
</feature>
<feature type="domain" description="EF-hand" evidence="6">
    <location>
        <begin position="400"/>
        <end position="435"/>
    </location>
</feature>
<evidence type="ECO:0000256" key="1">
    <source>
        <dbReference type="ARBA" id="ARBA00006049"/>
    </source>
</evidence>
<protein>
    <recommendedName>
        <fullName evidence="6">EF-hand domain-containing protein</fullName>
    </recommendedName>
</protein>
<dbReference type="PROSITE" id="PS00018">
    <property type="entry name" value="EF_HAND_1"/>
    <property type="match status" value="3"/>
</dbReference>
<dbReference type="SUPFAM" id="SSF47473">
    <property type="entry name" value="EF-hand"/>
    <property type="match status" value="1"/>
</dbReference>
<dbReference type="InParanoid" id="A0A0Q9WP57"/>
<dbReference type="CDD" id="cd00051">
    <property type="entry name" value="EFh"/>
    <property type="match status" value="2"/>
</dbReference>
<evidence type="ECO:0000256" key="4">
    <source>
        <dbReference type="ARBA" id="ARBA00022837"/>
    </source>
</evidence>
<dbReference type="PRINTS" id="PR00450">
    <property type="entry name" value="RECOVERIN"/>
</dbReference>
<feature type="region of interest" description="Disordered" evidence="5">
    <location>
        <begin position="184"/>
        <end position="214"/>
    </location>
</feature>
<proteinExistence type="inferred from homology"/>
<feature type="domain" description="EF-hand" evidence="6">
    <location>
        <begin position="316"/>
        <end position="351"/>
    </location>
</feature>
<gene>
    <name evidence="7" type="primary">Dvir\GJ18616</name>
    <name evidence="7" type="ORF">Dvir_GJ18616</name>
</gene>
<dbReference type="FunFam" id="1.10.238.10:FF:000009">
    <property type="entry name" value="Visinin-like protein 1"/>
    <property type="match status" value="1"/>
</dbReference>
<evidence type="ECO:0000256" key="3">
    <source>
        <dbReference type="ARBA" id="ARBA00022737"/>
    </source>
</evidence>
<evidence type="ECO:0000259" key="6">
    <source>
        <dbReference type="PROSITE" id="PS50222"/>
    </source>
</evidence>
<evidence type="ECO:0000313" key="8">
    <source>
        <dbReference type="Proteomes" id="UP000008792"/>
    </source>
</evidence>
<accession>A0A0Q9WP57</accession>
<name>A0A0Q9WP57_DROVI</name>
<dbReference type="PANTHER" id="PTHR23055:SF167">
    <property type="entry name" value="EF-HAND DOMAIN-CONTAINING PROTEIN"/>
    <property type="match status" value="1"/>
</dbReference>
<feature type="region of interest" description="Disordered" evidence="5">
    <location>
        <begin position="70"/>
        <end position="90"/>
    </location>
</feature>
<dbReference type="SMR" id="A0A0Q9WP57"/>
<sequence>MAGPQVQHTQRPNSAYYTGLNGSGGSSGGGGGGAVPGAGGMASSASHTGLGLHALRQVSNETELIYRGSHSNGTVNELPGAGHGRQLPGAMGNSRIIQQQPAHSSRDNIVSSIAGTGSCATDALIGTIATSAGAGSSSALAAFGSSGGGGGGGGGGSGGAGVHLKKSSTQRSIEIIVDATQCGKETADTDDVEQGEGGGQESSSSVRKSSRHRHRPLHRRLISYLRNLFQGSAAQNALTALLLAWGCISKHSELEEFETPARYRPDSLSALSRATRFTEDEIKRIYRGFKAECPTGVVKEDTFKVIYSQFFPQGANPTLYAHYVFNTLDQDHSGIVSFEDFVQGLSILSRGSVEEKLRWTFSLYDINGDGFITREEMTDIVTAIYELMGRLPDECPEEEKIKGKVEQIFQKMDINRDGVVTLGEFLEACRNDDAISRSMSVFDTAF</sequence>
<feature type="compositionally biased region" description="Gly residues" evidence="5">
    <location>
        <begin position="21"/>
        <end position="40"/>
    </location>
</feature>
<evidence type="ECO:0000256" key="2">
    <source>
        <dbReference type="ARBA" id="ARBA00022723"/>
    </source>
</evidence>
<dbReference type="AlphaFoldDB" id="A0A0Q9WP57"/>
<keyword evidence="3" id="KW-0677">Repeat</keyword>
<dbReference type="OrthoDB" id="191686at2759"/>
<dbReference type="InterPro" id="IPR018247">
    <property type="entry name" value="EF_Hand_1_Ca_BS"/>
</dbReference>
<feature type="domain" description="EF-hand" evidence="6">
    <location>
        <begin position="352"/>
        <end position="387"/>
    </location>
</feature>
<dbReference type="GO" id="GO:0005509">
    <property type="term" value="F:calcium ion binding"/>
    <property type="evidence" value="ECO:0007669"/>
    <property type="project" value="InterPro"/>
</dbReference>
<dbReference type="PANTHER" id="PTHR23055">
    <property type="entry name" value="CALCIUM BINDING PROTEINS"/>
    <property type="match status" value="1"/>
</dbReference>
<dbReference type="eggNOG" id="ENOG502TAWV">
    <property type="taxonomic scope" value="Eukaryota"/>
</dbReference>
<keyword evidence="4" id="KW-0106">Calcium</keyword>
<keyword evidence="2" id="KW-0479">Metal-binding</keyword>
<dbReference type="InterPro" id="IPR028846">
    <property type="entry name" value="Recoverin"/>
</dbReference>
<comment type="similarity">
    <text evidence="1">Belongs to the recoverin family.</text>
</comment>
<keyword evidence="8" id="KW-1185">Reference proteome</keyword>
<dbReference type="Gene3D" id="1.10.238.10">
    <property type="entry name" value="EF-hand"/>
    <property type="match status" value="1"/>
</dbReference>
<evidence type="ECO:0000313" key="7">
    <source>
        <dbReference type="EMBL" id="KRF82491.1"/>
    </source>
</evidence>
<feature type="compositionally biased region" description="Polar residues" evidence="5">
    <location>
        <begin position="1"/>
        <end position="16"/>
    </location>
</feature>
<organism evidence="7 8">
    <name type="scientific">Drosophila virilis</name>
    <name type="common">Fruit fly</name>
    <dbReference type="NCBI Taxonomy" id="7244"/>
    <lineage>
        <taxon>Eukaryota</taxon>
        <taxon>Metazoa</taxon>
        <taxon>Ecdysozoa</taxon>
        <taxon>Arthropoda</taxon>
        <taxon>Hexapoda</taxon>
        <taxon>Insecta</taxon>
        <taxon>Pterygota</taxon>
        <taxon>Neoptera</taxon>
        <taxon>Endopterygota</taxon>
        <taxon>Diptera</taxon>
        <taxon>Brachycera</taxon>
        <taxon>Muscomorpha</taxon>
        <taxon>Ephydroidea</taxon>
        <taxon>Drosophilidae</taxon>
        <taxon>Drosophila</taxon>
    </lineage>
</organism>
<dbReference type="InterPro" id="IPR011992">
    <property type="entry name" value="EF-hand-dom_pair"/>
</dbReference>
<dbReference type="Proteomes" id="UP000008792">
    <property type="component" value="Unassembled WGS sequence"/>
</dbReference>
<dbReference type="Pfam" id="PF13833">
    <property type="entry name" value="EF-hand_8"/>
    <property type="match status" value="1"/>
</dbReference>
<dbReference type="PROSITE" id="PS50222">
    <property type="entry name" value="EF_HAND_2"/>
    <property type="match status" value="3"/>
</dbReference>
<dbReference type="InterPro" id="IPR002048">
    <property type="entry name" value="EF_hand_dom"/>
</dbReference>
<evidence type="ECO:0000256" key="5">
    <source>
        <dbReference type="SAM" id="MobiDB-lite"/>
    </source>
</evidence>
<dbReference type="STRING" id="7244.A0A0Q9WP57"/>
<reference evidence="7 8" key="1">
    <citation type="journal article" date="2007" name="Nature">
        <title>Evolution of genes and genomes on the Drosophila phylogeny.</title>
        <authorList>
            <consortium name="Drosophila 12 Genomes Consortium"/>
            <person name="Clark A.G."/>
            <person name="Eisen M.B."/>
            <person name="Smith D.R."/>
            <person name="Bergman C.M."/>
            <person name="Oliver B."/>
            <person name="Markow T.A."/>
            <person name="Kaufman T.C."/>
            <person name="Kellis M."/>
            <person name="Gelbart W."/>
            <person name="Iyer V.N."/>
            <person name="Pollard D.A."/>
            <person name="Sackton T.B."/>
            <person name="Larracuente A.M."/>
            <person name="Singh N.D."/>
            <person name="Abad J.P."/>
            <person name="Abt D.N."/>
            <person name="Adryan B."/>
            <person name="Aguade M."/>
            <person name="Akashi H."/>
            <person name="Anderson W.W."/>
            <person name="Aquadro C.F."/>
            <person name="Ardell D.H."/>
            <person name="Arguello R."/>
            <person name="Artieri C.G."/>
            <person name="Barbash D.A."/>
            <person name="Barker D."/>
            <person name="Barsanti P."/>
            <person name="Batterham P."/>
            <person name="Batzoglou S."/>
            <person name="Begun D."/>
            <person name="Bhutkar A."/>
            <person name="Blanco E."/>
            <person name="Bosak S.A."/>
            <person name="Bradley R.K."/>
            <person name="Brand A.D."/>
            <person name="Brent M.R."/>
            <person name="Brooks A.N."/>
            <person name="Brown R.H."/>
            <person name="Butlin R.K."/>
            <person name="Caggese C."/>
            <person name="Calvi B.R."/>
            <person name="Bernardo de Carvalho A."/>
            <person name="Caspi A."/>
            <person name="Castrezana S."/>
            <person name="Celniker S.E."/>
            <person name="Chang J.L."/>
            <person name="Chapple C."/>
            <person name="Chatterji S."/>
            <person name="Chinwalla A."/>
            <person name="Civetta A."/>
            <person name="Clifton S.W."/>
            <person name="Comeron J.M."/>
            <person name="Costello J.C."/>
            <person name="Coyne J.A."/>
            <person name="Daub J."/>
            <person name="David R.G."/>
            <person name="Delcher A.L."/>
            <person name="Delehaunty K."/>
            <person name="Do C.B."/>
            <person name="Ebling H."/>
            <person name="Edwards K."/>
            <person name="Eickbush T."/>
            <person name="Evans J.D."/>
            <person name="Filipski A."/>
            <person name="Findeiss S."/>
            <person name="Freyhult E."/>
            <person name="Fulton L."/>
            <person name="Fulton R."/>
            <person name="Garcia A.C."/>
            <person name="Gardiner A."/>
            <person name="Garfield D.A."/>
            <person name="Garvin B.E."/>
            <person name="Gibson G."/>
            <person name="Gilbert D."/>
            <person name="Gnerre S."/>
            <person name="Godfrey J."/>
            <person name="Good R."/>
            <person name="Gotea V."/>
            <person name="Gravely B."/>
            <person name="Greenberg A.J."/>
            <person name="Griffiths-Jones S."/>
            <person name="Gross S."/>
            <person name="Guigo R."/>
            <person name="Gustafson E.A."/>
            <person name="Haerty W."/>
            <person name="Hahn M.W."/>
            <person name="Halligan D.L."/>
            <person name="Halpern A.L."/>
            <person name="Halter G.M."/>
            <person name="Han M.V."/>
            <person name="Heger A."/>
            <person name="Hillier L."/>
            <person name="Hinrichs A.S."/>
            <person name="Holmes I."/>
            <person name="Hoskins R.A."/>
            <person name="Hubisz M.J."/>
            <person name="Hultmark D."/>
            <person name="Huntley M.A."/>
            <person name="Jaffe D.B."/>
            <person name="Jagadeeshan S."/>
            <person name="Jeck W.R."/>
            <person name="Johnson J."/>
            <person name="Jones C.D."/>
            <person name="Jordan W.C."/>
            <person name="Karpen G.H."/>
            <person name="Kataoka E."/>
            <person name="Keightley P.D."/>
            <person name="Kheradpour P."/>
            <person name="Kirkness E.F."/>
            <person name="Koerich L.B."/>
            <person name="Kristiansen K."/>
            <person name="Kudrna D."/>
            <person name="Kulathinal R.J."/>
            <person name="Kumar S."/>
            <person name="Kwok R."/>
            <person name="Lander E."/>
            <person name="Langley C.H."/>
            <person name="Lapoint R."/>
            <person name="Lazzaro B.P."/>
            <person name="Lee S.J."/>
            <person name="Levesque L."/>
            <person name="Li R."/>
            <person name="Lin C.F."/>
            <person name="Lin M.F."/>
            <person name="Lindblad-Toh K."/>
            <person name="Llopart A."/>
            <person name="Long M."/>
            <person name="Low L."/>
            <person name="Lozovsky E."/>
            <person name="Lu J."/>
            <person name="Luo M."/>
            <person name="Machado C.A."/>
            <person name="Makalowski W."/>
            <person name="Marzo M."/>
            <person name="Matsuda M."/>
            <person name="Matzkin L."/>
            <person name="McAllister B."/>
            <person name="McBride C.S."/>
            <person name="McKernan B."/>
            <person name="McKernan K."/>
            <person name="Mendez-Lago M."/>
            <person name="Minx P."/>
            <person name="Mollenhauer M.U."/>
            <person name="Montooth K."/>
            <person name="Mount S.M."/>
            <person name="Mu X."/>
            <person name="Myers E."/>
            <person name="Negre B."/>
            <person name="Newfeld S."/>
            <person name="Nielsen R."/>
            <person name="Noor M.A."/>
            <person name="O'Grady P."/>
            <person name="Pachter L."/>
            <person name="Papaceit M."/>
            <person name="Parisi M.J."/>
            <person name="Parisi M."/>
            <person name="Parts L."/>
            <person name="Pedersen J.S."/>
            <person name="Pesole G."/>
            <person name="Phillippy A.M."/>
            <person name="Ponting C.P."/>
            <person name="Pop M."/>
            <person name="Porcelli D."/>
            <person name="Powell J.R."/>
            <person name="Prohaska S."/>
            <person name="Pruitt K."/>
            <person name="Puig M."/>
            <person name="Quesneville H."/>
            <person name="Ram K.R."/>
            <person name="Rand D."/>
            <person name="Rasmussen M.D."/>
            <person name="Reed L.K."/>
            <person name="Reenan R."/>
            <person name="Reily A."/>
            <person name="Remington K.A."/>
            <person name="Rieger T.T."/>
            <person name="Ritchie M.G."/>
            <person name="Robin C."/>
            <person name="Rogers Y.H."/>
            <person name="Rohde C."/>
            <person name="Rozas J."/>
            <person name="Rubenfield M.J."/>
            <person name="Ruiz A."/>
            <person name="Russo S."/>
            <person name="Salzberg S.L."/>
            <person name="Sanchez-Gracia A."/>
            <person name="Saranga D.J."/>
            <person name="Sato H."/>
            <person name="Schaeffer S.W."/>
            <person name="Schatz M.C."/>
            <person name="Schlenke T."/>
            <person name="Schwartz R."/>
            <person name="Segarra C."/>
            <person name="Singh R.S."/>
            <person name="Sirot L."/>
            <person name="Sirota M."/>
            <person name="Sisneros N.B."/>
            <person name="Smith C.D."/>
            <person name="Smith T.F."/>
            <person name="Spieth J."/>
            <person name="Stage D.E."/>
            <person name="Stark A."/>
            <person name="Stephan W."/>
            <person name="Strausberg R.L."/>
            <person name="Strempel S."/>
            <person name="Sturgill D."/>
            <person name="Sutton G."/>
            <person name="Sutton G.G."/>
            <person name="Tao W."/>
            <person name="Teichmann S."/>
            <person name="Tobari Y.N."/>
            <person name="Tomimura Y."/>
            <person name="Tsolas J.M."/>
            <person name="Valente V.L."/>
            <person name="Venter E."/>
            <person name="Venter J.C."/>
            <person name="Vicario S."/>
            <person name="Vieira F.G."/>
            <person name="Vilella A.J."/>
            <person name="Villasante A."/>
            <person name="Walenz B."/>
            <person name="Wang J."/>
            <person name="Wasserman M."/>
            <person name="Watts T."/>
            <person name="Wilson D."/>
            <person name="Wilson R.K."/>
            <person name="Wing R.A."/>
            <person name="Wolfner M.F."/>
            <person name="Wong A."/>
            <person name="Wong G.K."/>
            <person name="Wu C.I."/>
            <person name="Wu G."/>
            <person name="Yamamoto D."/>
            <person name="Yang H.P."/>
            <person name="Yang S.P."/>
            <person name="Yorke J.A."/>
            <person name="Yoshida K."/>
            <person name="Zdobnov E."/>
            <person name="Zhang P."/>
            <person name="Zhang Y."/>
            <person name="Zimin A.V."/>
            <person name="Baldwin J."/>
            <person name="Abdouelleil A."/>
            <person name="Abdulkadir J."/>
            <person name="Abebe A."/>
            <person name="Abera B."/>
            <person name="Abreu J."/>
            <person name="Acer S.C."/>
            <person name="Aftuck L."/>
            <person name="Alexander A."/>
            <person name="An P."/>
            <person name="Anderson E."/>
            <person name="Anderson S."/>
            <person name="Arachi H."/>
            <person name="Azer M."/>
            <person name="Bachantsang P."/>
            <person name="Barry A."/>
            <person name="Bayul T."/>
            <person name="Berlin A."/>
            <person name="Bessette D."/>
            <person name="Bloom T."/>
            <person name="Blye J."/>
            <person name="Boguslavskiy L."/>
            <person name="Bonnet C."/>
            <person name="Boukhgalter B."/>
            <person name="Bourzgui I."/>
            <person name="Brown A."/>
            <person name="Cahill P."/>
            <person name="Channer S."/>
            <person name="Cheshatsang Y."/>
            <person name="Chuda L."/>
            <person name="Citroen M."/>
            <person name="Collymore A."/>
            <person name="Cooke P."/>
            <person name="Costello M."/>
            <person name="D'Aco K."/>
            <person name="Daza R."/>
            <person name="De Haan G."/>
            <person name="DeGray S."/>
            <person name="DeMaso C."/>
            <person name="Dhargay N."/>
            <person name="Dooley K."/>
            <person name="Dooley E."/>
            <person name="Doricent M."/>
            <person name="Dorje P."/>
            <person name="Dorjee K."/>
            <person name="Dupes A."/>
            <person name="Elong R."/>
            <person name="Falk J."/>
            <person name="Farina A."/>
            <person name="Faro S."/>
            <person name="Ferguson D."/>
            <person name="Fisher S."/>
            <person name="Foley C.D."/>
            <person name="Franke A."/>
            <person name="Friedrich D."/>
            <person name="Gadbois L."/>
            <person name="Gearin G."/>
            <person name="Gearin C.R."/>
            <person name="Giannoukos G."/>
            <person name="Goode T."/>
            <person name="Graham J."/>
            <person name="Grandbois E."/>
            <person name="Grewal S."/>
            <person name="Gyaltsen K."/>
            <person name="Hafez N."/>
            <person name="Hagos B."/>
            <person name="Hall J."/>
            <person name="Henson C."/>
            <person name="Hollinger A."/>
            <person name="Honan T."/>
            <person name="Huard M.D."/>
            <person name="Hughes L."/>
            <person name="Hurhula B."/>
            <person name="Husby M.E."/>
            <person name="Kamat A."/>
            <person name="Kanga B."/>
            <person name="Kashin S."/>
            <person name="Khazanovich D."/>
            <person name="Kisner P."/>
            <person name="Lance K."/>
            <person name="Lara M."/>
            <person name="Lee W."/>
            <person name="Lennon N."/>
            <person name="Letendre F."/>
            <person name="LeVine R."/>
            <person name="Lipovsky A."/>
            <person name="Liu X."/>
            <person name="Liu J."/>
            <person name="Liu S."/>
            <person name="Lokyitsang T."/>
            <person name="Lokyitsang Y."/>
            <person name="Lubonja R."/>
            <person name="Lui A."/>
            <person name="MacDonald P."/>
            <person name="Magnisalis V."/>
            <person name="Maru K."/>
            <person name="Matthews C."/>
            <person name="McCusker W."/>
            <person name="McDonough S."/>
            <person name="Mehta T."/>
            <person name="Meldrim J."/>
            <person name="Meneus L."/>
            <person name="Mihai O."/>
            <person name="Mihalev A."/>
            <person name="Mihova T."/>
            <person name="Mittelman R."/>
            <person name="Mlenga V."/>
            <person name="Montmayeur A."/>
            <person name="Mulrain L."/>
            <person name="Navidi A."/>
            <person name="Naylor J."/>
            <person name="Negash T."/>
            <person name="Nguyen T."/>
            <person name="Nguyen N."/>
            <person name="Nicol R."/>
            <person name="Norbu C."/>
            <person name="Norbu N."/>
            <person name="Novod N."/>
            <person name="O'Neill B."/>
            <person name="Osman S."/>
            <person name="Markiewicz E."/>
            <person name="Oyono O.L."/>
            <person name="Patti C."/>
            <person name="Phunkhang P."/>
            <person name="Pierre F."/>
            <person name="Priest M."/>
            <person name="Raghuraman S."/>
            <person name="Rege F."/>
            <person name="Reyes R."/>
            <person name="Rise C."/>
            <person name="Rogov P."/>
            <person name="Ross K."/>
            <person name="Ryan E."/>
            <person name="Settipalli S."/>
            <person name="Shea T."/>
            <person name="Sherpa N."/>
            <person name="Shi L."/>
            <person name="Shih D."/>
            <person name="Sparrow T."/>
            <person name="Spaulding J."/>
            <person name="Stalker J."/>
            <person name="Stange-Thomann N."/>
            <person name="Stavropoulos S."/>
            <person name="Stone C."/>
            <person name="Strader C."/>
            <person name="Tesfaye S."/>
            <person name="Thomson T."/>
            <person name="Thoulutsang Y."/>
            <person name="Thoulutsang D."/>
            <person name="Topham K."/>
            <person name="Topping I."/>
            <person name="Tsamla T."/>
            <person name="Vassiliev H."/>
            <person name="Vo A."/>
            <person name="Wangchuk T."/>
            <person name="Wangdi T."/>
            <person name="Weiand M."/>
            <person name="Wilkinson J."/>
            <person name="Wilson A."/>
            <person name="Yadav S."/>
            <person name="Young G."/>
            <person name="Yu Q."/>
            <person name="Zembek L."/>
            <person name="Zhong D."/>
            <person name="Zimmer A."/>
            <person name="Zwirko Z."/>
            <person name="Jaffe D.B."/>
            <person name="Alvarez P."/>
            <person name="Brockman W."/>
            <person name="Butler J."/>
            <person name="Chin C."/>
            <person name="Gnerre S."/>
            <person name="Grabherr M."/>
            <person name="Kleber M."/>
            <person name="Mauceli E."/>
            <person name="MacCallum I."/>
        </authorList>
    </citation>
    <scope>NUCLEOTIDE SEQUENCE [LARGE SCALE GENOMIC DNA]</scope>
    <source>
        <strain evidence="8">Tucson 15010-1051.87</strain>
    </source>
</reference>
<dbReference type="SMART" id="SM00054">
    <property type="entry name" value="EFh"/>
    <property type="match status" value="3"/>
</dbReference>
<dbReference type="EMBL" id="CH940651">
    <property type="protein sequence ID" value="KRF82491.1"/>
    <property type="molecule type" value="Genomic_DNA"/>
</dbReference>